<dbReference type="GO" id="GO:0005634">
    <property type="term" value="C:nucleus"/>
    <property type="evidence" value="ECO:0007669"/>
    <property type="project" value="TreeGrafter"/>
</dbReference>
<name>A0A1B5KVE7_USTVR</name>
<dbReference type="AlphaFoldDB" id="A0A1B5KVE7"/>
<dbReference type="Proteomes" id="UP000054053">
    <property type="component" value="Unassembled WGS sequence"/>
</dbReference>
<accession>A0A1B5KVE7</accession>
<evidence type="ECO:0000313" key="2">
    <source>
        <dbReference type="EMBL" id="GAO14968.1"/>
    </source>
</evidence>
<dbReference type="GO" id="GO:0016279">
    <property type="term" value="F:protein-lysine N-methyltransferase activity"/>
    <property type="evidence" value="ECO:0007669"/>
    <property type="project" value="TreeGrafter"/>
</dbReference>
<dbReference type="PANTHER" id="PTHR13271">
    <property type="entry name" value="UNCHARACTERIZED PUTATIVE METHYLTRANSFERASE"/>
    <property type="match status" value="1"/>
</dbReference>
<gene>
    <name evidence="2" type="ORF">UVI_02028040</name>
</gene>
<sequence>MPAQLPIDAFPAWAHVNNVCFQNVILKEVGDEKGVGLLAESQFKSVSKQSSSEKTSVLLQVPHDLVLSAEAVDGYAKVDGNFKQLLEVAGGLTALKAKFIRLADEFGQLREKSMGLAFWNALFWKDETVSLEDWILADAWYRSRCLELPRSGTSMVPGLDMVNHSGLPAAYYDENTKDEVLLAVRPGTSLAAGEEVTISYGDAKPASEMLFSYGFIDSANAVYKLSLPLDPLPDDPLAKAKLHVFGESPLVTLSLATEEGKGGEPGLATWYSPFVYLMCLNEEDGLSFQLLQDVSGGRELRLLWQDADVTDRVHDFENLIRGHPLCKVFELRAVSALHQTVEEQLVRADRGPSDAELEALQQAGVLRSERVAAAQTLKEVERKVMASAVRTLEREVCILSSGHCPMIDSSFSYAYSER</sequence>
<protein>
    <recommendedName>
        <fullName evidence="1">SET domain-containing protein</fullName>
    </recommendedName>
</protein>
<dbReference type="Gene3D" id="3.90.1410.10">
    <property type="entry name" value="set domain protein methyltransferase, domain 1"/>
    <property type="match status" value="1"/>
</dbReference>
<dbReference type="CDD" id="cd10527">
    <property type="entry name" value="SET_LSMT"/>
    <property type="match status" value="1"/>
</dbReference>
<proteinExistence type="predicted"/>
<comment type="caution">
    <text evidence="2">The sequence shown here is derived from an EMBL/GenBank/DDBJ whole genome shotgun (WGS) entry which is preliminary data.</text>
</comment>
<dbReference type="SUPFAM" id="SSF82199">
    <property type="entry name" value="SET domain"/>
    <property type="match status" value="1"/>
</dbReference>
<dbReference type="InterPro" id="IPR046341">
    <property type="entry name" value="SET_dom_sf"/>
</dbReference>
<organism evidence="2 3">
    <name type="scientific">Ustilaginoidea virens</name>
    <name type="common">Rice false smut fungus</name>
    <name type="synonym">Villosiclava virens</name>
    <dbReference type="NCBI Taxonomy" id="1159556"/>
    <lineage>
        <taxon>Eukaryota</taxon>
        <taxon>Fungi</taxon>
        <taxon>Dikarya</taxon>
        <taxon>Ascomycota</taxon>
        <taxon>Pezizomycotina</taxon>
        <taxon>Sordariomycetes</taxon>
        <taxon>Hypocreomycetidae</taxon>
        <taxon>Hypocreales</taxon>
        <taxon>Clavicipitaceae</taxon>
        <taxon>Ustilaginoidea</taxon>
    </lineage>
</organism>
<dbReference type="EMBL" id="BBTG02000011">
    <property type="protein sequence ID" value="GAO14968.1"/>
    <property type="molecule type" value="Genomic_DNA"/>
</dbReference>
<evidence type="ECO:0000313" key="3">
    <source>
        <dbReference type="Proteomes" id="UP000054053"/>
    </source>
</evidence>
<feature type="domain" description="SET" evidence="1">
    <location>
        <begin position="22"/>
        <end position="201"/>
    </location>
</feature>
<dbReference type="PROSITE" id="PS50280">
    <property type="entry name" value="SET"/>
    <property type="match status" value="1"/>
</dbReference>
<dbReference type="PANTHER" id="PTHR13271:SF76">
    <property type="entry name" value="SET DOMAIN-CONTAINING PROTEIN 8"/>
    <property type="match status" value="1"/>
</dbReference>
<dbReference type="InterPro" id="IPR050600">
    <property type="entry name" value="SETD3_SETD6_MTase"/>
</dbReference>
<evidence type="ECO:0000259" key="1">
    <source>
        <dbReference type="PROSITE" id="PS50280"/>
    </source>
</evidence>
<reference evidence="3" key="1">
    <citation type="journal article" date="2016" name="Genome Announc.">
        <title>Genome sequence of Ustilaginoidea virens IPU010, a rice pathogenic fungus causing false smut.</title>
        <authorList>
            <person name="Kumagai T."/>
            <person name="Ishii T."/>
            <person name="Terai G."/>
            <person name="Umemura M."/>
            <person name="Machida M."/>
            <person name="Asai K."/>
        </authorList>
    </citation>
    <scope>NUCLEOTIDE SEQUENCE [LARGE SCALE GENOMIC DNA]</scope>
    <source>
        <strain evidence="3">IPU010</strain>
    </source>
</reference>
<dbReference type="InterPro" id="IPR001214">
    <property type="entry name" value="SET_dom"/>
</dbReference>